<accession>A0A8S3PTF1</accession>
<comment type="caution">
    <text evidence="3">The sequence shown here is derived from an EMBL/GenBank/DDBJ whole genome shotgun (WGS) entry which is preliminary data.</text>
</comment>
<dbReference type="PANTHER" id="PTHR45775">
    <property type="entry name" value="RAD, GEM/KIR FAMILY MEMBER 2, ISOFORM C"/>
    <property type="match status" value="1"/>
</dbReference>
<dbReference type="GO" id="GO:0005525">
    <property type="term" value="F:GTP binding"/>
    <property type="evidence" value="ECO:0007669"/>
    <property type="project" value="InterPro"/>
</dbReference>
<evidence type="ECO:0008006" key="5">
    <source>
        <dbReference type="Google" id="ProtNLM"/>
    </source>
</evidence>
<dbReference type="SMART" id="SM00173">
    <property type="entry name" value="RAS"/>
    <property type="match status" value="1"/>
</dbReference>
<gene>
    <name evidence="3" type="ORF">MEDL_2769</name>
</gene>
<dbReference type="PROSITE" id="PS51419">
    <property type="entry name" value="RAB"/>
    <property type="match status" value="1"/>
</dbReference>
<dbReference type="SMART" id="SM00175">
    <property type="entry name" value="RAB"/>
    <property type="match status" value="1"/>
</dbReference>
<keyword evidence="2" id="KW-0597">Phosphoprotein</keyword>
<evidence type="ECO:0000256" key="2">
    <source>
        <dbReference type="ARBA" id="ARBA00022553"/>
    </source>
</evidence>
<dbReference type="InterPro" id="IPR001806">
    <property type="entry name" value="Small_GTPase"/>
</dbReference>
<proteinExistence type="inferred from homology"/>
<dbReference type="Proteomes" id="UP000683360">
    <property type="component" value="Unassembled WGS sequence"/>
</dbReference>
<keyword evidence="4" id="KW-1185">Reference proteome</keyword>
<dbReference type="Pfam" id="PF00071">
    <property type="entry name" value="Ras"/>
    <property type="match status" value="1"/>
</dbReference>
<dbReference type="Gene3D" id="3.40.50.300">
    <property type="entry name" value="P-loop containing nucleotide triphosphate hydrolases"/>
    <property type="match status" value="1"/>
</dbReference>
<evidence type="ECO:0000313" key="4">
    <source>
        <dbReference type="Proteomes" id="UP000683360"/>
    </source>
</evidence>
<dbReference type="OrthoDB" id="5239715at2759"/>
<dbReference type="EMBL" id="CAJPWZ010000162">
    <property type="protein sequence ID" value="CAG2187286.1"/>
    <property type="molecule type" value="Genomic_DNA"/>
</dbReference>
<dbReference type="GO" id="GO:0003924">
    <property type="term" value="F:GTPase activity"/>
    <property type="evidence" value="ECO:0007669"/>
    <property type="project" value="InterPro"/>
</dbReference>
<evidence type="ECO:0000256" key="1">
    <source>
        <dbReference type="ARBA" id="ARBA00008846"/>
    </source>
</evidence>
<comment type="similarity">
    <text evidence="1">Belongs to the small GTPase superfamily. RGK family.</text>
</comment>
<dbReference type="SUPFAM" id="SSF52540">
    <property type="entry name" value="P-loop containing nucleoside triphosphate hydrolases"/>
    <property type="match status" value="1"/>
</dbReference>
<dbReference type="InterPro" id="IPR027417">
    <property type="entry name" value="P-loop_NTPase"/>
</dbReference>
<sequence length="360" mass="41155">MTKHIYYEVQDNNHAHFIDTTRCVLSELLSSVIKEDRQSEPNSRTSFIKKKKQHAYDCIENDLRNNSFSLPMDKLTQYSNELHVNDSKKQFKRRSFEMTSEGLLNDSFSFRCRQSSCSSVSSQYRPRLTTDASNASSISSSWSHSSSCSTGYYRVPVMGAHGVGTTALKNRFMSSEYMSANESGIDEIDERKLTVVVDNEESTMEFIDFLSTDDDDLPADAYVVVFSVHDSDSFSIAEGFLQYLRNELYSDRPIILVANKIDLVRKRQVSKEEARQLAKEFECKYIETSAVLNHKVDELLVGLLKQIKLKLNPEAIQKAAVLTQVTGKRHYLCKVVKRLLSKILRRTSKPLSQCENLFNL</sequence>
<dbReference type="InterPro" id="IPR051641">
    <property type="entry name" value="RGK_GTP-binding_reg"/>
</dbReference>
<dbReference type="GO" id="GO:0005246">
    <property type="term" value="F:calcium channel regulator activity"/>
    <property type="evidence" value="ECO:0007669"/>
    <property type="project" value="TreeGrafter"/>
</dbReference>
<dbReference type="PROSITE" id="PS51421">
    <property type="entry name" value="RAS"/>
    <property type="match status" value="1"/>
</dbReference>
<dbReference type="PRINTS" id="PR00449">
    <property type="entry name" value="RASTRNSFRMNG"/>
</dbReference>
<dbReference type="AlphaFoldDB" id="A0A8S3PTF1"/>
<protein>
    <recommendedName>
        <fullName evidence="5">GTP-binding protein GEM</fullName>
    </recommendedName>
</protein>
<organism evidence="3 4">
    <name type="scientific">Mytilus edulis</name>
    <name type="common">Blue mussel</name>
    <dbReference type="NCBI Taxonomy" id="6550"/>
    <lineage>
        <taxon>Eukaryota</taxon>
        <taxon>Metazoa</taxon>
        <taxon>Spiralia</taxon>
        <taxon>Lophotrochozoa</taxon>
        <taxon>Mollusca</taxon>
        <taxon>Bivalvia</taxon>
        <taxon>Autobranchia</taxon>
        <taxon>Pteriomorphia</taxon>
        <taxon>Mytilida</taxon>
        <taxon>Mytiloidea</taxon>
        <taxon>Mytilidae</taxon>
        <taxon>Mytilinae</taxon>
        <taxon>Mytilus</taxon>
    </lineage>
</organism>
<dbReference type="GO" id="GO:0005886">
    <property type="term" value="C:plasma membrane"/>
    <property type="evidence" value="ECO:0007669"/>
    <property type="project" value="TreeGrafter"/>
</dbReference>
<name>A0A8S3PTF1_MYTED</name>
<reference evidence="3" key="1">
    <citation type="submission" date="2021-03" db="EMBL/GenBank/DDBJ databases">
        <authorList>
            <person name="Bekaert M."/>
        </authorList>
    </citation>
    <scope>NUCLEOTIDE SEQUENCE</scope>
</reference>
<dbReference type="PANTHER" id="PTHR45775:SF6">
    <property type="entry name" value="RAD, GEM_KIR FAMILY MEMBER 2, ISOFORM C"/>
    <property type="match status" value="1"/>
</dbReference>
<evidence type="ECO:0000313" key="3">
    <source>
        <dbReference type="EMBL" id="CAG2187286.1"/>
    </source>
</evidence>